<dbReference type="PANTHER" id="PTHR37937:SF1">
    <property type="entry name" value="CONJUGATIVE TRANSFER: DNA TRANSPORT"/>
    <property type="match status" value="1"/>
</dbReference>
<accession>A0A8J4DMF3</accession>
<comment type="caution">
    <text evidence="8">The sequence shown here is derived from an EMBL/GenBank/DDBJ whole genome shotgun (WGS) entry which is preliminary data.</text>
</comment>
<evidence type="ECO:0000256" key="4">
    <source>
        <dbReference type="ARBA" id="ARBA00022989"/>
    </source>
</evidence>
<feature type="domain" description="TraD/TraG TraM recognition site" evidence="7">
    <location>
        <begin position="428"/>
        <end position="545"/>
    </location>
</feature>
<keyword evidence="4 6" id="KW-1133">Transmembrane helix</keyword>
<organism evidence="8 9">
    <name type="scientific">Spirilliplanes yamanashiensis</name>
    <dbReference type="NCBI Taxonomy" id="42233"/>
    <lineage>
        <taxon>Bacteria</taxon>
        <taxon>Bacillati</taxon>
        <taxon>Actinomycetota</taxon>
        <taxon>Actinomycetes</taxon>
        <taxon>Micromonosporales</taxon>
        <taxon>Micromonosporaceae</taxon>
        <taxon>Spirilliplanes</taxon>
    </lineage>
</organism>
<evidence type="ECO:0000259" key="7">
    <source>
        <dbReference type="Pfam" id="PF12696"/>
    </source>
</evidence>
<dbReference type="InterPro" id="IPR051539">
    <property type="entry name" value="T4SS-coupling_protein"/>
</dbReference>
<dbReference type="Gene3D" id="3.40.50.300">
    <property type="entry name" value="P-loop containing nucleotide triphosphate hydrolases"/>
    <property type="match status" value="1"/>
</dbReference>
<dbReference type="AlphaFoldDB" id="A0A8J4DMF3"/>
<dbReference type="GO" id="GO:0005886">
    <property type="term" value="C:plasma membrane"/>
    <property type="evidence" value="ECO:0007669"/>
    <property type="project" value="UniProtKB-SubCell"/>
</dbReference>
<dbReference type="RefSeq" id="WP_203941556.1">
    <property type="nucleotide sequence ID" value="NZ_BAAAGJ010000013.1"/>
</dbReference>
<evidence type="ECO:0000313" key="8">
    <source>
        <dbReference type="EMBL" id="GIJ06373.1"/>
    </source>
</evidence>
<dbReference type="Proteomes" id="UP000652013">
    <property type="component" value="Unassembled WGS sequence"/>
</dbReference>
<protein>
    <recommendedName>
        <fullName evidence="7">TraD/TraG TraM recognition site domain-containing protein</fullName>
    </recommendedName>
</protein>
<dbReference type="EMBL" id="BOOY01000041">
    <property type="protein sequence ID" value="GIJ06373.1"/>
    <property type="molecule type" value="Genomic_DNA"/>
</dbReference>
<dbReference type="InterPro" id="IPR032689">
    <property type="entry name" value="TraG-D_C"/>
</dbReference>
<feature type="transmembrane region" description="Helical" evidence="6">
    <location>
        <begin position="18"/>
        <end position="37"/>
    </location>
</feature>
<dbReference type="Pfam" id="PF12696">
    <property type="entry name" value="TraG-D_C"/>
    <property type="match status" value="1"/>
</dbReference>
<evidence type="ECO:0000256" key="2">
    <source>
        <dbReference type="ARBA" id="ARBA00022475"/>
    </source>
</evidence>
<evidence type="ECO:0000256" key="6">
    <source>
        <dbReference type="SAM" id="Phobius"/>
    </source>
</evidence>
<reference evidence="8" key="1">
    <citation type="submission" date="2021-01" db="EMBL/GenBank/DDBJ databases">
        <title>Whole genome shotgun sequence of Spirilliplanes yamanashiensis NBRC 15828.</title>
        <authorList>
            <person name="Komaki H."/>
            <person name="Tamura T."/>
        </authorList>
    </citation>
    <scope>NUCLEOTIDE SEQUENCE</scope>
    <source>
        <strain evidence="8">NBRC 15828</strain>
    </source>
</reference>
<evidence type="ECO:0000256" key="3">
    <source>
        <dbReference type="ARBA" id="ARBA00022692"/>
    </source>
</evidence>
<comment type="subcellular location">
    <subcellularLocation>
        <location evidence="1">Cell membrane</location>
        <topology evidence="1">Multi-pass membrane protein</topology>
    </subcellularLocation>
</comment>
<evidence type="ECO:0000256" key="1">
    <source>
        <dbReference type="ARBA" id="ARBA00004651"/>
    </source>
</evidence>
<sequence>MADHTMVRRPLLQSPTDYLFAVALAAAATALIGVWTVGQLAGLVFRGAWPHTRFGDTSAILARLPGHLADPRQAWPVAAQPDLPGPAGFYTTAGVMLVLTTLGAIGTSRWLGDRRQHRGFASPRQIRHAFGEKQVLARTATMRPSISICTIGDVAVDLGRALGRRLWLPIATSVLLLAAPRQGKTSQVIIPWLRAWPGAALVTSVRRDVVLNTMTLRADRGPVAVMDLSGTRWPHPLRWSPTSDCERFDKARLRADVMVQVGKPEIGGADSTNAGFFGATATNLLAAWLHAAALTGRSMSDVLRWALDESDDEPIRLLAAAPGAAPGVAAMLDTIYRSPVETRSNMWTTVLTAVAPLLSDAARDVFCPEPGDSIDLEDVLTRRGTMYLLVDEKQAGDLAPLISAFVDELTVVARRFADRTTSGRIDPPLALILDEVANVAPLPSLPALMSYAAGSGIFVVAVLQDIAQARHRWGRDGADMLWGAATTKIALGGLSGDELAEFSKLAGEYRETVHSWTHNHRHGVTDQANLTDRKTLAPDRVRTLSEDRRQALVVHATTPAVLVSMVRHYESENAADYARSVADTQTALTAHADAARRG</sequence>
<keyword evidence="9" id="KW-1185">Reference proteome</keyword>
<dbReference type="InterPro" id="IPR027417">
    <property type="entry name" value="P-loop_NTPase"/>
</dbReference>
<dbReference type="CDD" id="cd01127">
    <property type="entry name" value="TrwB_TraG_TraD_VirD4"/>
    <property type="match status" value="1"/>
</dbReference>
<keyword evidence="5 6" id="KW-0472">Membrane</keyword>
<proteinExistence type="predicted"/>
<name>A0A8J4DMF3_9ACTN</name>
<gene>
    <name evidence="8" type="ORF">Sya03_57250</name>
</gene>
<dbReference type="PANTHER" id="PTHR37937">
    <property type="entry name" value="CONJUGATIVE TRANSFER: DNA TRANSPORT"/>
    <property type="match status" value="1"/>
</dbReference>
<evidence type="ECO:0000256" key="5">
    <source>
        <dbReference type="ARBA" id="ARBA00023136"/>
    </source>
</evidence>
<keyword evidence="3 6" id="KW-0812">Transmembrane</keyword>
<evidence type="ECO:0000313" key="9">
    <source>
        <dbReference type="Proteomes" id="UP000652013"/>
    </source>
</evidence>
<keyword evidence="2" id="KW-1003">Cell membrane</keyword>
<dbReference type="SUPFAM" id="SSF52540">
    <property type="entry name" value="P-loop containing nucleoside triphosphate hydrolases"/>
    <property type="match status" value="1"/>
</dbReference>